<sequence length="107" mass="12310">MNLNNILSDTNLNPHSIFECKVGNSTSVSFWNETWISDSNTKALFPRLFSLETLKDFSSSDVCNLLKKPKIRTWGWRRRIRGRAKEAQLNNLISILQDFDPSPLLVV</sequence>
<evidence type="ECO:0000313" key="2">
    <source>
        <dbReference type="Proteomes" id="UP000245207"/>
    </source>
</evidence>
<name>A0A2U1Q7E5_ARTAN</name>
<accession>A0A2U1Q7E5</accession>
<gene>
    <name evidence="1" type="ORF">CTI12_AA066360</name>
</gene>
<reference evidence="1 2" key="1">
    <citation type="journal article" date="2018" name="Mol. Plant">
        <title>The genome of Artemisia annua provides insight into the evolution of Asteraceae family and artemisinin biosynthesis.</title>
        <authorList>
            <person name="Shen Q."/>
            <person name="Zhang L."/>
            <person name="Liao Z."/>
            <person name="Wang S."/>
            <person name="Yan T."/>
            <person name="Shi P."/>
            <person name="Liu M."/>
            <person name="Fu X."/>
            <person name="Pan Q."/>
            <person name="Wang Y."/>
            <person name="Lv Z."/>
            <person name="Lu X."/>
            <person name="Zhang F."/>
            <person name="Jiang W."/>
            <person name="Ma Y."/>
            <person name="Chen M."/>
            <person name="Hao X."/>
            <person name="Li L."/>
            <person name="Tang Y."/>
            <person name="Lv G."/>
            <person name="Zhou Y."/>
            <person name="Sun X."/>
            <person name="Brodelius P.E."/>
            <person name="Rose J.K.C."/>
            <person name="Tang K."/>
        </authorList>
    </citation>
    <scope>NUCLEOTIDE SEQUENCE [LARGE SCALE GENOMIC DNA]</scope>
    <source>
        <strain evidence="2">cv. Huhao1</strain>
        <tissue evidence="1">Leaf</tissue>
    </source>
</reference>
<evidence type="ECO:0000313" key="1">
    <source>
        <dbReference type="EMBL" id="PWA93924.1"/>
    </source>
</evidence>
<organism evidence="1 2">
    <name type="scientific">Artemisia annua</name>
    <name type="common">Sweet wormwood</name>
    <dbReference type="NCBI Taxonomy" id="35608"/>
    <lineage>
        <taxon>Eukaryota</taxon>
        <taxon>Viridiplantae</taxon>
        <taxon>Streptophyta</taxon>
        <taxon>Embryophyta</taxon>
        <taxon>Tracheophyta</taxon>
        <taxon>Spermatophyta</taxon>
        <taxon>Magnoliopsida</taxon>
        <taxon>eudicotyledons</taxon>
        <taxon>Gunneridae</taxon>
        <taxon>Pentapetalae</taxon>
        <taxon>asterids</taxon>
        <taxon>campanulids</taxon>
        <taxon>Asterales</taxon>
        <taxon>Asteraceae</taxon>
        <taxon>Asteroideae</taxon>
        <taxon>Anthemideae</taxon>
        <taxon>Artemisiinae</taxon>
        <taxon>Artemisia</taxon>
    </lineage>
</organism>
<dbReference type="OrthoDB" id="1740865at2759"/>
<dbReference type="Proteomes" id="UP000245207">
    <property type="component" value="Unassembled WGS sequence"/>
</dbReference>
<keyword evidence="2" id="KW-1185">Reference proteome</keyword>
<protein>
    <recommendedName>
        <fullName evidence="3">RNA-directed DNA polymerase, eukaryota, Reverse transcriptase zinc-binding domain protein</fullName>
    </recommendedName>
</protein>
<comment type="caution">
    <text evidence="1">The sequence shown here is derived from an EMBL/GenBank/DDBJ whole genome shotgun (WGS) entry which is preliminary data.</text>
</comment>
<evidence type="ECO:0008006" key="3">
    <source>
        <dbReference type="Google" id="ProtNLM"/>
    </source>
</evidence>
<proteinExistence type="predicted"/>
<dbReference type="EMBL" id="PKPP01000347">
    <property type="protein sequence ID" value="PWA93924.1"/>
    <property type="molecule type" value="Genomic_DNA"/>
</dbReference>
<dbReference type="AlphaFoldDB" id="A0A2U1Q7E5"/>